<sequence length="69" mass="7749">NLLLELHKFASSGIPDVMCQSSIYTNGVTHEQLIEAEKCREKIFINELKRKLDELERYALASGSLEGAP</sequence>
<dbReference type="EMBL" id="CAJOBI010078217">
    <property type="protein sequence ID" value="CAF4486809.1"/>
    <property type="molecule type" value="Genomic_DNA"/>
</dbReference>
<comment type="caution">
    <text evidence="1">The sequence shown here is derived from an EMBL/GenBank/DDBJ whole genome shotgun (WGS) entry which is preliminary data.</text>
</comment>
<evidence type="ECO:0000313" key="1">
    <source>
        <dbReference type="EMBL" id="CAF4486809.1"/>
    </source>
</evidence>
<organism evidence="1 2">
    <name type="scientific">Rotaria magnacalcarata</name>
    <dbReference type="NCBI Taxonomy" id="392030"/>
    <lineage>
        <taxon>Eukaryota</taxon>
        <taxon>Metazoa</taxon>
        <taxon>Spiralia</taxon>
        <taxon>Gnathifera</taxon>
        <taxon>Rotifera</taxon>
        <taxon>Eurotatoria</taxon>
        <taxon>Bdelloidea</taxon>
        <taxon>Philodinida</taxon>
        <taxon>Philodinidae</taxon>
        <taxon>Rotaria</taxon>
    </lineage>
</organism>
<feature type="non-terminal residue" evidence="1">
    <location>
        <position position="69"/>
    </location>
</feature>
<dbReference type="AlphaFoldDB" id="A0A8S2XBL9"/>
<dbReference type="Proteomes" id="UP000676336">
    <property type="component" value="Unassembled WGS sequence"/>
</dbReference>
<protein>
    <submittedName>
        <fullName evidence="1">Uncharacterized protein</fullName>
    </submittedName>
</protein>
<accession>A0A8S2XBL9</accession>
<feature type="non-terminal residue" evidence="1">
    <location>
        <position position="1"/>
    </location>
</feature>
<name>A0A8S2XBL9_9BILA</name>
<evidence type="ECO:0000313" key="2">
    <source>
        <dbReference type="Proteomes" id="UP000676336"/>
    </source>
</evidence>
<gene>
    <name evidence="1" type="ORF">SMN809_LOCUS34283</name>
</gene>
<reference evidence="1" key="1">
    <citation type="submission" date="2021-02" db="EMBL/GenBank/DDBJ databases">
        <authorList>
            <person name="Nowell W R."/>
        </authorList>
    </citation>
    <scope>NUCLEOTIDE SEQUENCE</scope>
</reference>
<proteinExistence type="predicted"/>